<dbReference type="PROSITE" id="PS50016">
    <property type="entry name" value="ZF_PHD_2"/>
    <property type="match status" value="1"/>
</dbReference>
<dbReference type="Proteomes" id="UP000252139">
    <property type="component" value="Unassembled WGS sequence"/>
</dbReference>
<feature type="compositionally biased region" description="Polar residues" evidence="8">
    <location>
        <begin position="476"/>
        <end position="486"/>
    </location>
</feature>
<keyword evidence="6" id="KW-0862">Zinc</keyword>
<dbReference type="Pfam" id="PF07500">
    <property type="entry name" value="TFIIS_M"/>
    <property type="match status" value="1"/>
</dbReference>
<comment type="similarity">
    <text evidence="2">Belongs to the BYE1 family.</text>
</comment>
<accession>A0A367J1F2</accession>
<feature type="region of interest" description="Disordered" evidence="8">
    <location>
        <begin position="475"/>
        <end position="587"/>
    </location>
</feature>
<dbReference type="PROSITE" id="PS01359">
    <property type="entry name" value="ZF_PHD_1"/>
    <property type="match status" value="1"/>
</dbReference>
<feature type="compositionally biased region" description="Low complexity" evidence="8">
    <location>
        <begin position="209"/>
        <end position="225"/>
    </location>
</feature>
<evidence type="ECO:0000256" key="6">
    <source>
        <dbReference type="ARBA" id="ARBA00022833"/>
    </source>
</evidence>
<dbReference type="GO" id="GO:0006368">
    <property type="term" value="P:transcription elongation by RNA polymerase II"/>
    <property type="evidence" value="ECO:0007669"/>
    <property type="project" value="TreeGrafter"/>
</dbReference>
<evidence type="ECO:0000256" key="5">
    <source>
        <dbReference type="ARBA" id="ARBA00022771"/>
    </source>
</evidence>
<evidence type="ECO:0000259" key="9">
    <source>
        <dbReference type="PROSITE" id="PS50016"/>
    </source>
</evidence>
<dbReference type="SMART" id="SM00510">
    <property type="entry name" value="TFS2M"/>
    <property type="match status" value="1"/>
</dbReference>
<dbReference type="InterPro" id="IPR003618">
    <property type="entry name" value="TFIIS_cen_dom"/>
</dbReference>
<dbReference type="InterPro" id="IPR011011">
    <property type="entry name" value="Znf_FYVE_PHD"/>
</dbReference>
<evidence type="ECO:0000256" key="7">
    <source>
        <dbReference type="PROSITE-ProRule" id="PRU00146"/>
    </source>
</evidence>
<dbReference type="Pfam" id="PF00628">
    <property type="entry name" value="PHD"/>
    <property type="match status" value="1"/>
</dbReference>
<dbReference type="InterPro" id="IPR012921">
    <property type="entry name" value="SPOC_C"/>
</dbReference>
<dbReference type="AlphaFoldDB" id="A0A367J1F2"/>
<evidence type="ECO:0000256" key="4">
    <source>
        <dbReference type="ARBA" id="ARBA00022723"/>
    </source>
</evidence>
<feature type="region of interest" description="Disordered" evidence="8">
    <location>
        <begin position="263"/>
        <end position="312"/>
    </location>
</feature>
<dbReference type="GO" id="GO:0000977">
    <property type="term" value="F:RNA polymerase II transcription regulatory region sequence-specific DNA binding"/>
    <property type="evidence" value="ECO:0007669"/>
    <property type="project" value="TreeGrafter"/>
</dbReference>
<dbReference type="CDD" id="cd21538">
    <property type="entry name" value="SPOC_TFIIS"/>
    <property type="match status" value="1"/>
</dbReference>
<dbReference type="GO" id="GO:0008270">
    <property type="term" value="F:zinc ion binding"/>
    <property type="evidence" value="ECO:0007669"/>
    <property type="project" value="UniProtKB-KW"/>
</dbReference>
<dbReference type="STRING" id="86630.A0A367J1F2"/>
<dbReference type="InterPro" id="IPR001965">
    <property type="entry name" value="Znf_PHD"/>
</dbReference>
<dbReference type="OrthoDB" id="419537at2759"/>
<dbReference type="SUPFAM" id="SSF57903">
    <property type="entry name" value="FYVE/PHD zinc finger"/>
    <property type="match status" value="1"/>
</dbReference>
<gene>
    <name evidence="11" type="ORF">CU097_004657</name>
</gene>
<evidence type="ECO:0000313" key="12">
    <source>
        <dbReference type="Proteomes" id="UP000252139"/>
    </source>
</evidence>
<dbReference type="SMART" id="SM00249">
    <property type="entry name" value="PHD"/>
    <property type="match status" value="1"/>
</dbReference>
<feature type="domain" description="PHD-type" evidence="9">
    <location>
        <begin position="151"/>
        <end position="201"/>
    </location>
</feature>
<evidence type="ECO:0000256" key="1">
    <source>
        <dbReference type="ARBA" id="ARBA00002311"/>
    </source>
</evidence>
<dbReference type="GO" id="GO:0031564">
    <property type="term" value="P:transcription antitermination"/>
    <property type="evidence" value="ECO:0007669"/>
    <property type="project" value="TreeGrafter"/>
</dbReference>
<dbReference type="Pfam" id="PF07744">
    <property type="entry name" value="SPOC"/>
    <property type="match status" value="1"/>
</dbReference>
<reference evidence="11 12" key="1">
    <citation type="journal article" date="2018" name="G3 (Bethesda)">
        <title>Phylogenetic and Phylogenomic Definition of Rhizopus Species.</title>
        <authorList>
            <person name="Gryganskyi A.P."/>
            <person name="Golan J."/>
            <person name="Dolatabadi S."/>
            <person name="Mondo S."/>
            <person name="Robb S."/>
            <person name="Idnurm A."/>
            <person name="Muszewska A."/>
            <person name="Steczkiewicz K."/>
            <person name="Masonjones S."/>
            <person name="Liao H.L."/>
            <person name="Gajdeczka M.T."/>
            <person name="Anike F."/>
            <person name="Vuek A."/>
            <person name="Anishchenko I.M."/>
            <person name="Voigt K."/>
            <person name="de Hoog G.S."/>
            <person name="Smith M.E."/>
            <person name="Heitman J."/>
            <person name="Vilgalys R."/>
            <person name="Stajich J.E."/>
        </authorList>
    </citation>
    <scope>NUCLEOTIDE SEQUENCE [LARGE SCALE GENOMIC DNA]</scope>
    <source>
        <strain evidence="11 12">CBS 357.93</strain>
    </source>
</reference>
<dbReference type="InterPro" id="IPR019786">
    <property type="entry name" value="Zinc_finger_PHD-type_CS"/>
</dbReference>
<proteinExistence type="inferred from homology"/>
<feature type="compositionally biased region" description="Polar residues" evidence="8">
    <location>
        <begin position="129"/>
        <end position="139"/>
    </location>
</feature>
<feature type="region of interest" description="Disordered" evidence="8">
    <location>
        <begin position="109"/>
        <end position="139"/>
    </location>
</feature>
<dbReference type="CDD" id="cd15552">
    <property type="entry name" value="PHD_PHF3_like"/>
    <property type="match status" value="1"/>
</dbReference>
<comment type="caution">
    <text evidence="11">The sequence shown here is derived from an EMBL/GenBank/DDBJ whole genome shotgun (WGS) entry which is preliminary data.</text>
</comment>
<sequence>MDIHNIDDFLNLQDQNEINLLAAEGIAPIQHNESEWHSVTSTPSDSFPTANNILYGTEDCNDNNHNSSNEPSNNNSNNWGFGLGFNFMHDNNNNVDANNFITPDSLLKQPQIQQQQQQQQPSEQRVTRSRSITLNTTPTVTYKKKKSRAKKLYCICQQPYNGKPMVQCDRCEEWFHCACVGFDPDAEEEDIDWICQKCEQETQQTPASDNNDNNDNNDEVAPNDNTRQTRSRQQSTCLYKGCNNHTRADSYCSDVCARKDEQGTPAVRRNTKKKETPPPPPPPEESEKEEPQESSTPNSPSQMTADENPVRRNVIKNMTGILKTIMESAVQKDPELFNVGEIPERAENLARSIESTMLEQLGDTKGRQRTCGEPYKNKFRSLLHNLKDKANQNFQLRVVAGDLTPLELIKMSSEDMANPELKSMSEVLRQKSLKNSILKIENVPIIKKTHKGDIIMIPNKEEKNQDDFYKEPLLENKNSSSNQQEIPVSDTVDHTSTKSAEPMDDILARIGVTNQEDQRRDPSSLNTGHRAKKRKVTVDVETLLGEEEETPFVVEEVDTTELENQESDQKDQTEEPEAMEQDEKEEEIPSIWQGKVNMPQVAEFEACARQVGGRQLNAEEWKEVLSPTMWIEGRIPSDRVTNYITQTQYSSSREIVLIQVEAQNRQAEPSLNEGQAQTLLNYLQTRQRYAVVGHNKTKIKDFYLIPLQKVQQIPDWLYVVRVEETKRDADLFLGVLVLQRTKQQQQQQQQQPVSFHYPSY</sequence>
<dbReference type="GO" id="GO:0001139">
    <property type="term" value="F:RNA polymerase II complex recruiting activity"/>
    <property type="evidence" value="ECO:0007669"/>
    <property type="project" value="TreeGrafter"/>
</dbReference>
<dbReference type="PANTHER" id="PTHR11477:SF11">
    <property type="entry name" value="TRANSCRIPTION FACTOR BYE1"/>
    <property type="match status" value="1"/>
</dbReference>
<dbReference type="Gene3D" id="1.10.472.30">
    <property type="entry name" value="Transcription elongation factor S-II, central domain"/>
    <property type="match status" value="1"/>
</dbReference>
<feature type="compositionally biased region" description="Low complexity" evidence="8">
    <location>
        <begin position="109"/>
        <end position="121"/>
    </location>
</feature>
<dbReference type="PROSITE" id="PS51321">
    <property type="entry name" value="TFIIS_CENTRAL"/>
    <property type="match status" value="1"/>
</dbReference>
<feature type="region of interest" description="Disordered" evidence="8">
    <location>
        <begin position="204"/>
        <end position="232"/>
    </location>
</feature>
<dbReference type="GO" id="GO:0031440">
    <property type="term" value="P:regulation of mRNA 3'-end processing"/>
    <property type="evidence" value="ECO:0007669"/>
    <property type="project" value="TreeGrafter"/>
</dbReference>
<keyword evidence="4" id="KW-0479">Metal-binding</keyword>
<dbReference type="GO" id="GO:0005634">
    <property type="term" value="C:nucleus"/>
    <property type="evidence" value="ECO:0007669"/>
    <property type="project" value="TreeGrafter"/>
</dbReference>
<name>A0A367J1F2_RHIAZ</name>
<feature type="compositionally biased region" description="Low complexity" evidence="8">
    <location>
        <begin position="63"/>
        <end position="75"/>
    </location>
</feature>
<dbReference type="GO" id="GO:0006362">
    <property type="term" value="P:transcription elongation by RNA polymerase I"/>
    <property type="evidence" value="ECO:0007669"/>
    <property type="project" value="TreeGrafter"/>
</dbReference>
<dbReference type="InterPro" id="IPR013083">
    <property type="entry name" value="Znf_RING/FYVE/PHD"/>
</dbReference>
<organism evidence="11 12">
    <name type="scientific">Rhizopus azygosporus</name>
    <name type="common">Rhizopus microsporus var. azygosporus</name>
    <dbReference type="NCBI Taxonomy" id="86630"/>
    <lineage>
        <taxon>Eukaryota</taxon>
        <taxon>Fungi</taxon>
        <taxon>Fungi incertae sedis</taxon>
        <taxon>Mucoromycota</taxon>
        <taxon>Mucoromycotina</taxon>
        <taxon>Mucoromycetes</taxon>
        <taxon>Mucorales</taxon>
        <taxon>Mucorineae</taxon>
        <taxon>Rhizopodaceae</taxon>
        <taxon>Rhizopus</taxon>
    </lineage>
</organism>
<evidence type="ECO:0000256" key="8">
    <source>
        <dbReference type="SAM" id="MobiDB-lite"/>
    </source>
</evidence>
<dbReference type="InterPro" id="IPR036575">
    <property type="entry name" value="TFIIS_cen_dom_sf"/>
</dbReference>
<comment type="function">
    <text evidence="1">Negative regulator of transcription elongation.</text>
</comment>
<keyword evidence="5 7" id="KW-0863">Zinc-finger</keyword>
<dbReference type="Gene3D" id="3.30.40.10">
    <property type="entry name" value="Zinc/RING finger domain, C3HC4 (zinc finger)"/>
    <property type="match status" value="1"/>
</dbReference>
<dbReference type="EMBL" id="PJQL01002564">
    <property type="protein sequence ID" value="RCH83756.1"/>
    <property type="molecule type" value="Genomic_DNA"/>
</dbReference>
<evidence type="ECO:0000313" key="11">
    <source>
        <dbReference type="EMBL" id="RCH83756.1"/>
    </source>
</evidence>
<feature type="region of interest" description="Disordered" evidence="8">
    <location>
        <begin position="56"/>
        <end position="75"/>
    </location>
</feature>
<feature type="domain" description="TFIIS central" evidence="10">
    <location>
        <begin position="310"/>
        <end position="444"/>
    </location>
</feature>
<keyword evidence="12" id="KW-1185">Reference proteome</keyword>
<evidence type="ECO:0000256" key="2">
    <source>
        <dbReference type="ARBA" id="ARBA00011050"/>
    </source>
</evidence>
<dbReference type="SUPFAM" id="SSF46942">
    <property type="entry name" value="Elongation factor TFIIS domain 2"/>
    <property type="match status" value="1"/>
</dbReference>
<dbReference type="PANTHER" id="PTHR11477">
    <property type="entry name" value="TRANSCRIPTION FACTOR S-II ZINC FINGER DOMAIN-CONTAINING PROTEIN"/>
    <property type="match status" value="1"/>
</dbReference>
<evidence type="ECO:0000256" key="3">
    <source>
        <dbReference type="ARBA" id="ARBA00021616"/>
    </source>
</evidence>
<feature type="compositionally biased region" description="Acidic residues" evidence="8">
    <location>
        <begin position="574"/>
        <end position="587"/>
    </location>
</feature>
<feature type="compositionally biased region" description="Acidic residues" evidence="8">
    <location>
        <begin position="544"/>
        <end position="566"/>
    </location>
</feature>
<protein>
    <recommendedName>
        <fullName evidence="3">Transcription factor BYE1</fullName>
    </recommendedName>
</protein>
<evidence type="ECO:0000259" key="10">
    <source>
        <dbReference type="PROSITE" id="PS51321"/>
    </source>
</evidence>
<dbReference type="InterPro" id="IPR019787">
    <property type="entry name" value="Znf_PHD-finger"/>
</dbReference>